<gene>
    <name evidence="1" type="ORF">B0I36DRAFT_342200</name>
</gene>
<evidence type="ECO:0000313" key="1">
    <source>
        <dbReference type="EMBL" id="KAH7009381.1"/>
    </source>
</evidence>
<keyword evidence="2" id="KW-1185">Reference proteome</keyword>
<evidence type="ECO:0000313" key="2">
    <source>
        <dbReference type="Proteomes" id="UP000756346"/>
    </source>
</evidence>
<organism evidence="1 2">
    <name type="scientific">Microdochium trichocladiopsis</name>
    <dbReference type="NCBI Taxonomy" id="1682393"/>
    <lineage>
        <taxon>Eukaryota</taxon>
        <taxon>Fungi</taxon>
        <taxon>Dikarya</taxon>
        <taxon>Ascomycota</taxon>
        <taxon>Pezizomycotina</taxon>
        <taxon>Sordariomycetes</taxon>
        <taxon>Xylariomycetidae</taxon>
        <taxon>Xylariales</taxon>
        <taxon>Microdochiaceae</taxon>
        <taxon>Microdochium</taxon>
    </lineage>
</organism>
<protein>
    <submittedName>
        <fullName evidence="1">Uncharacterized protein</fullName>
    </submittedName>
</protein>
<dbReference type="RefSeq" id="XP_046004009.1">
    <property type="nucleotide sequence ID" value="XM_046156061.1"/>
</dbReference>
<sequence>MFIFTQGFSPAEVLSHLIEHRLFPENAVTNVEAWIARIREDKQKAKYSWVHNAPA</sequence>
<dbReference type="EMBL" id="JAGTJQ010000018">
    <property type="protein sequence ID" value="KAH7009381.1"/>
    <property type="molecule type" value="Genomic_DNA"/>
</dbReference>
<dbReference type="OrthoDB" id="4355580at2759"/>
<name>A0A9P8XPM0_9PEZI</name>
<dbReference type="GeneID" id="70185607"/>
<reference evidence="1" key="1">
    <citation type="journal article" date="2021" name="Nat. Commun.">
        <title>Genetic determinants of endophytism in the Arabidopsis root mycobiome.</title>
        <authorList>
            <person name="Mesny F."/>
            <person name="Miyauchi S."/>
            <person name="Thiergart T."/>
            <person name="Pickel B."/>
            <person name="Atanasova L."/>
            <person name="Karlsson M."/>
            <person name="Huettel B."/>
            <person name="Barry K.W."/>
            <person name="Haridas S."/>
            <person name="Chen C."/>
            <person name="Bauer D."/>
            <person name="Andreopoulos W."/>
            <person name="Pangilinan J."/>
            <person name="LaButti K."/>
            <person name="Riley R."/>
            <person name="Lipzen A."/>
            <person name="Clum A."/>
            <person name="Drula E."/>
            <person name="Henrissat B."/>
            <person name="Kohler A."/>
            <person name="Grigoriev I.V."/>
            <person name="Martin F.M."/>
            <person name="Hacquard S."/>
        </authorList>
    </citation>
    <scope>NUCLEOTIDE SEQUENCE</scope>
    <source>
        <strain evidence="1">MPI-CAGE-CH-0230</strain>
    </source>
</reference>
<dbReference type="AlphaFoldDB" id="A0A9P8XPM0"/>
<proteinExistence type="predicted"/>
<dbReference type="Proteomes" id="UP000756346">
    <property type="component" value="Unassembled WGS sequence"/>
</dbReference>
<comment type="caution">
    <text evidence="1">The sequence shown here is derived from an EMBL/GenBank/DDBJ whole genome shotgun (WGS) entry which is preliminary data.</text>
</comment>
<accession>A0A9P8XPM0</accession>